<proteinExistence type="predicted"/>
<protein>
    <submittedName>
        <fullName evidence="4">ABC transporter family substrate-binding protein</fullName>
    </submittedName>
</protein>
<dbReference type="Gene3D" id="3.10.105.10">
    <property type="entry name" value="Dipeptide-binding Protein, Domain 3"/>
    <property type="match status" value="1"/>
</dbReference>
<evidence type="ECO:0000259" key="3">
    <source>
        <dbReference type="Pfam" id="PF00496"/>
    </source>
</evidence>
<dbReference type="InterPro" id="IPR000914">
    <property type="entry name" value="SBP_5_dom"/>
</dbReference>
<organism evidence="4 5">
    <name type="scientific">Gordonia hydrophobica</name>
    <dbReference type="NCBI Taxonomy" id="40516"/>
    <lineage>
        <taxon>Bacteria</taxon>
        <taxon>Bacillati</taxon>
        <taxon>Actinomycetota</taxon>
        <taxon>Actinomycetes</taxon>
        <taxon>Mycobacteriales</taxon>
        <taxon>Gordoniaceae</taxon>
        <taxon>Gordonia</taxon>
    </lineage>
</organism>
<dbReference type="Proteomes" id="UP001479933">
    <property type="component" value="Chromosome"/>
</dbReference>
<dbReference type="PANTHER" id="PTHR30290:SF65">
    <property type="entry name" value="MONOACYL PHOSPHATIDYLINOSITOL TETRAMANNOSIDE-BINDING PROTEIN LPQW-RELATED"/>
    <property type="match status" value="1"/>
</dbReference>
<dbReference type="EMBL" id="CP136137">
    <property type="protein sequence ID" value="WYY07759.1"/>
    <property type="molecule type" value="Genomic_DNA"/>
</dbReference>
<sequence length="633" mass="66515">MRTVRARISAIAVAGLIGVSATACMADPPPPVRETLPTHTPNEYPDERTVSIATDTIGAGFNPHLGSDQGTVTTAIAAMTLPSPFVPVDTPDGVEWRMNDSLLNSAEVVSYEPFSVRYKIVDDAQWSDGLPVTGDDFHYLWEQMSRQPNVLGAAGYRAVSDVQTSGGGKVVTVTFADAYPAWRQLFNYLLPSHTLRSDPTGFQTGMDKGKPITAGPFQIYSIDRSRDEVRLIRNDRYWRKPPEIDQVVLRRAGTPQQMAQTIRNGDSTLAALPAGAASAAELGAIPGVVDSRLPTTRALAVNVNARSETMRSRNVRAAVLGMLDGRLITAAAAGDTVVTQFANTVFAPSDPGYTPVDRARPSGADVLALLASAGYVPGTPAQRPAPVDPSATSSAPSSATPAAPAPADIPGLPYGIAPLQNDGKDLTVRIGATNTDDATMSAAETMADQLRSRGVRASVVGMSNTELYGEALTTGRVDLVVGWTGVGGSPAVQFASQVACQAPPKGTEAGAHTVEPQSEQTPDSTVLPTTTGSPVPGKTSTPERSVPADESYTGNISGLCDPALMTLADTAMQSEDPVEALREAEPLLAQQAVYLPIYQDTMFTAVTDRIAGVSLDGPMQLGVFGGADRWMLQ</sequence>
<feature type="region of interest" description="Disordered" evidence="1">
    <location>
        <begin position="503"/>
        <end position="553"/>
    </location>
</feature>
<feature type="domain" description="Solute-binding protein family 5" evidence="3">
    <location>
        <begin position="109"/>
        <end position="496"/>
    </location>
</feature>
<keyword evidence="5" id="KW-1185">Reference proteome</keyword>
<dbReference type="CDD" id="cd08501">
    <property type="entry name" value="PBP2_Lpqw"/>
    <property type="match status" value="1"/>
</dbReference>
<feature type="signal peptide" evidence="2">
    <location>
        <begin position="1"/>
        <end position="25"/>
    </location>
</feature>
<accession>A0ABZ2U229</accession>
<dbReference type="Pfam" id="PF00496">
    <property type="entry name" value="SBP_bac_5"/>
    <property type="match status" value="1"/>
</dbReference>
<evidence type="ECO:0000256" key="1">
    <source>
        <dbReference type="SAM" id="MobiDB-lite"/>
    </source>
</evidence>
<dbReference type="PANTHER" id="PTHR30290">
    <property type="entry name" value="PERIPLASMIC BINDING COMPONENT OF ABC TRANSPORTER"/>
    <property type="match status" value="1"/>
</dbReference>
<gene>
    <name evidence="4" type="ORF">RVF87_01335</name>
</gene>
<evidence type="ECO:0000313" key="5">
    <source>
        <dbReference type="Proteomes" id="UP001479933"/>
    </source>
</evidence>
<dbReference type="RefSeq" id="WP_157086044.1">
    <property type="nucleotide sequence ID" value="NZ_CP136137.1"/>
</dbReference>
<feature type="chain" id="PRO_5047157258" evidence="2">
    <location>
        <begin position="26"/>
        <end position="633"/>
    </location>
</feature>
<dbReference type="Gene3D" id="3.90.76.10">
    <property type="entry name" value="Dipeptide-binding Protein, Domain 1"/>
    <property type="match status" value="1"/>
</dbReference>
<keyword evidence="2" id="KW-0732">Signal</keyword>
<dbReference type="SUPFAM" id="SSF53850">
    <property type="entry name" value="Periplasmic binding protein-like II"/>
    <property type="match status" value="1"/>
</dbReference>
<feature type="compositionally biased region" description="Low complexity" evidence="1">
    <location>
        <begin position="384"/>
        <end position="410"/>
    </location>
</feature>
<evidence type="ECO:0000256" key="2">
    <source>
        <dbReference type="SAM" id="SignalP"/>
    </source>
</evidence>
<reference evidence="4 5" key="1">
    <citation type="journal article" date="2023" name="Virus Evol.">
        <title>Computational host range prediction-The good, the bad, and the ugly.</title>
        <authorList>
            <person name="Howell A.A."/>
            <person name="Versoza C.J."/>
            <person name="Pfeifer S.P."/>
        </authorList>
    </citation>
    <scope>NUCLEOTIDE SEQUENCE [LARGE SCALE GENOMIC DNA]</scope>
    <source>
        <strain evidence="4 5">1610/1b</strain>
    </source>
</reference>
<feature type="compositionally biased region" description="Polar residues" evidence="1">
    <location>
        <begin position="515"/>
        <end position="543"/>
    </location>
</feature>
<dbReference type="InterPro" id="IPR039424">
    <property type="entry name" value="SBP_5"/>
</dbReference>
<dbReference type="Gene3D" id="3.40.190.10">
    <property type="entry name" value="Periplasmic binding protein-like II"/>
    <property type="match status" value="1"/>
</dbReference>
<evidence type="ECO:0000313" key="4">
    <source>
        <dbReference type="EMBL" id="WYY07759.1"/>
    </source>
</evidence>
<feature type="region of interest" description="Disordered" evidence="1">
    <location>
        <begin position="378"/>
        <end position="416"/>
    </location>
</feature>
<name>A0ABZ2U229_9ACTN</name>
<dbReference type="PROSITE" id="PS51257">
    <property type="entry name" value="PROKAR_LIPOPROTEIN"/>
    <property type="match status" value="1"/>
</dbReference>